<evidence type="ECO:0000313" key="4">
    <source>
        <dbReference type="Proteomes" id="UP000678895"/>
    </source>
</evidence>
<accession>A0A919Y998</accession>
<feature type="chain" id="PRO_5039269076" evidence="2">
    <location>
        <begin position="20"/>
        <end position="196"/>
    </location>
</feature>
<keyword evidence="2" id="KW-0732">Signal</keyword>
<evidence type="ECO:0000256" key="1">
    <source>
        <dbReference type="SAM" id="MobiDB-lite"/>
    </source>
</evidence>
<dbReference type="EMBL" id="BORS01000021">
    <property type="protein sequence ID" value="GIO44670.1"/>
    <property type="molecule type" value="Genomic_DNA"/>
</dbReference>
<feature type="signal peptide" evidence="2">
    <location>
        <begin position="1"/>
        <end position="19"/>
    </location>
</feature>
<keyword evidence="3" id="KW-0449">Lipoprotein</keyword>
<comment type="caution">
    <text evidence="3">The sequence shown here is derived from an EMBL/GenBank/DDBJ whole genome shotgun (WGS) entry which is preliminary data.</text>
</comment>
<keyword evidence="4" id="KW-1185">Reference proteome</keyword>
<dbReference type="Gene3D" id="3.30.70.2050">
    <property type="match status" value="1"/>
</dbReference>
<evidence type="ECO:0000256" key="2">
    <source>
        <dbReference type="SAM" id="SignalP"/>
    </source>
</evidence>
<dbReference type="PANTHER" id="PTHR41247">
    <property type="entry name" value="HTH-TYPE TRANSCRIPTIONAL REPRESSOR YCNK"/>
    <property type="match status" value="1"/>
</dbReference>
<evidence type="ECO:0000313" key="3">
    <source>
        <dbReference type="EMBL" id="GIO44670.1"/>
    </source>
</evidence>
<dbReference type="RefSeq" id="WP_301630589.1">
    <property type="nucleotide sequence ID" value="NZ_BORS01000021.1"/>
</dbReference>
<proteinExistence type="predicted"/>
<dbReference type="SUPFAM" id="SSF160387">
    <property type="entry name" value="NosL/MerB-like"/>
    <property type="match status" value="1"/>
</dbReference>
<name>A0A919Y998_9BACL</name>
<dbReference type="InterPro" id="IPR008719">
    <property type="entry name" value="N2O_reductase_NosL"/>
</dbReference>
<dbReference type="AlphaFoldDB" id="A0A919Y998"/>
<organism evidence="3 4">
    <name type="scientific">Paenibacillus apis</name>
    <dbReference type="NCBI Taxonomy" id="1792174"/>
    <lineage>
        <taxon>Bacteria</taxon>
        <taxon>Bacillati</taxon>
        <taxon>Bacillota</taxon>
        <taxon>Bacilli</taxon>
        <taxon>Bacillales</taxon>
        <taxon>Paenibacillaceae</taxon>
        <taxon>Paenibacillus</taxon>
    </lineage>
</organism>
<reference evidence="3" key="1">
    <citation type="submission" date="2021-03" db="EMBL/GenBank/DDBJ databases">
        <title>Antimicrobial resistance genes in bacteria isolated from Japanese honey, and their potential for conferring macrolide and lincosamide resistance in the American foulbrood pathogen Paenibacillus larvae.</title>
        <authorList>
            <person name="Okamoto M."/>
            <person name="Kumagai M."/>
            <person name="Kanamori H."/>
            <person name="Takamatsu D."/>
        </authorList>
    </citation>
    <scope>NUCLEOTIDE SEQUENCE</scope>
    <source>
        <strain evidence="3">J41TS4</strain>
    </source>
</reference>
<dbReference type="PROSITE" id="PS51257">
    <property type="entry name" value="PROKAR_LIPOPROTEIN"/>
    <property type="match status" value="1"/>
</dbReference>
<dbReference type="PANTHER" id="PTHR41247:SF1">
    <property type="entry name" value="HTH-TYPE TRANSCRIPTIONAL REPRESSOR YCNK"/>
    <property type="match status" value="1"/>
</dbReference>
<protein>
    <submittedName>
        <fullName evidence="3">Lipoprotein</fullName>
    </submittedName>
</protein>
<feature type="region of interest" description="Disordered" evidence="1">
    <location>
        <begin position="164"/>
        <end position="196"/>
    </location>
</feature>
<dbReference type="Proteomes" id="UP000678895">
    <property type="component" value="Unassembled WGS sequence"/>
</dbReference>
<sequence length="196" mass="22440">MKKGIIAIGLMLVMIAVTGCGKQAYQPQAINEDVDVCVICNMQVKDDAYATQIVTKEGKSLKFDDLGCMNEWKTQNGTEDIGMEYVRDYNDKEWIEYKKATYVYDASIRTPMAYGLVSFKDKQSAEQFIEEQGVGQLLSSEELANHTWEQSMDMMDMDMHMHEDGETHEEPHTHEQSHTHEESHTHDEHSEDQSGH</sequence>
<gene>
    <name evidence="3" type="ORF">J41TS4_44280</name>
</gene>
<dbReference type="Pfam" id="PF05573">
    <property type="entry name" value="NosL"/>
    <property type="match status" value="1"/>
</dbReference>